<dbReference type="PROSITE" id="PS00010">
    <property type="entry name" value="ASX_HYDROXYL"/>
    <property type="match status" value="4"/>
</dbReference>
<dbReference type="GeneTree" id="ENSGT00940000165409"/>
<evidence type="ECO:0000256" key="3">
    <source>
        <dbReference type="ARBA" id="ARBA00019822"/>
    </source>
</evidence>
<evidence type="ECO:0000256" key="13">
    <source>
        <dbReference type="ARBA" id="ARBA00023136"/>
    </source>
</evidence>
<evidence type="ECO:0000256" key="4">
    <source>
        <dbReference type="ARBA" id="ARBA00022525"/>
    </source>
</evidence>
<keyword evidence="5 18" id="KW-0245">EGF-like domain</keyword>
<dbReference type="InterPro" id="IPR016187">
    <property type="entry name" value="CTDL_fold"/>
</dbReference>
<evidence type="ECO:0000256" key="8">
    <source>
        <dbReference type="ARBA" id="ARBA00022729"/>
    </source>
</evidence>
<comment type="caution">
    <text evidence="18">Lacks conserved residue(s) required for the propagation of feature annotation.</text>
</comment>
<dbReference type="GO" id="GO:0030246">
    <property type="term" value="F:carbohydrate binding"/>
    <property type="evidence" value="ECO:0007669"/>
    <property type="project" value="UniProtKB-KW"/>
</dbReference>
<dbReference type="InterPro" id="IPR018097">
    <property type="entry name" value="EGF_Ca-bd_CS"/>
</dbReference>
<organism evidence="21 22">
    <name type="scientific">Erpetoichthys calabaricus</name>
    <name type="common">Rope fish</name>
    <name type="synonym">Calamoichthys calabaricus</name>
    <dbReference type="NCBI Taxonomy" id="27687"/>
    <lineage>
        <taxon>Eukaryota</taxon>
        <taxon>Metazoa</taxon>
        <taxon>Chordata</taxon>
        <taxon>Craniata</taxon>
        <taxon>Vertebrata</taxon>
        <taxon>Euteleostomi</taxon>
        <taxon>Actinopterygii</taxon>
        <taxon>Polypteriformes</taxon>
        <taxon>Polypteridae</taxon>
        <taxon>Erpetoichthys</taxon>
    </lineage>
</organism>
<dbReference type="PIRSF" id="PIRSF001775">
    <property type="entry name" value="CD93/CD141"/>
    <property type="match status" value="1"/>
</dbReference>
<dbReference type="InterPro" id="IPR051505">
    <property type="entry name" value="C-type_lectin_domain"/>
</dbReference>
<dbReference type="InterPro" id="IPR001881">
    <property type="entry name" value="EGF-like_Ca-bd_dom"/>
</dbReference>
<comment type="subunit">
    <text evidence="17">Interacts with ITGAL, ITGAM and ITGB2. Interacts with thrombin/F2; this interaction switches the specificity of thrombin from a procoagulant to an anticoagulant and antifibrinolytic protease. Interacts with ANGP1 and ANGP2; these interactions significantly inhibit the generation of activated PC and TAFIa/CPB2 by the thrombin/thrombomodulin complex. Interacts with PF4; this interaction enhances generation of activated protein C. Interacts with HMGB1; this interaction inhibits HMGB1 inflammatory activity.</text>
</comment>
<dbReference type="FunFam" id="2.10.25.10:FF:000014">
    <property type="entry name" value="Latent-transforming growth factor beta-binding protein 3"/>
    <property type="match status" value="1"/>
</dbReference>
<reference evidence="21" key="1">
    <citation type="submission" date="2021-06" db="EMBL/GenBank/DDBJ databases">
        <authorList>
            <consortium name="Wellcome Sanger Institute Data Sharing"/>
        </authorList>
    </citation>
    <scope>NUCLEOTIDE SEQUENCE [LARGE SCALE GENOMIC DNA]</scope>
</reference>
<keyword evidence="10" id="KW-0677">Repeat</keyword>
<dbReference type="SUPFAM" id="SSF57196">
    <property type="entry name" value="EGF/Laminin"/>
    <property type="match status" value="1"/>
</dbReference>
<dbReference type="Pfam" id="PF25444">
    <property type="entry name" value="THBD"/>
    <property type="match status" value="1"/>
</dbReference>
<dbReference type="PRINTS" id="PR00907">
    <property type="entry name" value="THRMBOMODULN"/>
</dbReference>
<keyword evidence="12" id="KW-1133">Transmembrane helix</keyword>
<dbReference type="InterPro" id="IPR057350">
    <property type="entry name" value="THBD"/>
</dbReference>
<keyword evidence="7" id="KW-0812">Transmembrane</keyword>
<dbReference type="AlphaFoldDB" id="A0A8C4T026"/>
<keyword evidence="22" id="KW-1185">Reference proteome</keyword>
<keyword evidence="6" id="KW-0597">Phosphoprotein</keyword>
<dbReference type="GO" id="GO:0004888">
    <property type="term" value="F:transmembrane signaling receptor activity"/>
    <property type="evidence" value="ECO:0007669"/>
    <property type="project" value="InterPro"/>
</dbReference>
<protein>
    <recommendedName>
        <fullName evidence="3">Thrombomodulin</fullName>
    </recommendedName>
</protein>
<dbReference type="GO" id="GO:0016020">
    <property type="term" value="C:membrane"/>
    <property type="evidence" value="ECO:0007669"/>
    <property type="project" value="UniProtKB-SubCell"/>
</dbReference>
<dbReference type="PROSITE" id="PS01187">
    <property type="entry name" value="EGF_CA"/>
    <property type="match status" value="3"/>
</dbReference>
<sequence length="622" mass="68753">MTVRSTVQRDIISILNDNLQGRFWIGLELPAGRCSDPSKELHGYRWVTGEETTDFTEWRAQNSSECGRRCVSVSKDQLWEESSCLEAADGFLCEYNFNETCQAPEMEGFSFTYHTPLGFQATDTAHLPPGTVAIMSPAGYKLYCDINEWKPGPWDCQHENGGCSHTCDMEGGNGKCICPEGLQLEKNQVTCEAPDPCRSHHCAQVCVPQKDSYSCLCRGGYDLDQDGLTCVDVDECKQERACKSDQLCVNTPGSFTCVCPSGFEMVDGECEDTDECESTPCEHHCTNTHGGFECSCFEGFRLNEYDKTTCYSVCEEETCEAMCDPNNRDVCECPEGYILHMEEDTNVCIDIDECDMEMFCQQLCKNSFGSYTCYCEDGYKLEGYRLGDDGSTCLDVDECQLARVCEAGQVCANTPGSFQCACPAGYRMVSGRCEDRDECEAAPCEHECANTPGSFDCYCLEGFRQNKFEPTKCDEVCQSEMCTATCDPNNEDTCDCPEGYVLDNEGTNQVCVDIDECDSGTFCEQLCDNSFGSYTCHCKGGYELQDDGYSCTPFNVTSVTPVEPVTPTANVTVIEKPEHREGALDLKSMQTPHRAAPGRGGRDIAAPPCRPVLNVISFNGKV</sequence>
<keyword evidence="14" id="KW-1015">Disulfide bond</keyword>
<evidence type="ECO:0000256" key="10">
    <source>
        <dbReference type="ARBA" id="ARBA00022737"/>
    </source>
</evidence>
<keyword evidence="8" id="KW-0732">Signal</keyword>
<evidence type="ECO:0000256" key="16">
    <source>
        <dbReference type="ARBA" id="ARBA00045242"/>
    </source>
</evidence>
<dbReference type="InterPro" id="IPR001304">
    <property type="entry name" value="C-type_lectin-like"/>
</dbReference>
<feature type="domain" description="EGF-like" evidence="19">
    <location>
        <begin position="272"/>
        <end position="306"/>
    </location>
</feature>
<comment type="subcellular location">
    <subcellularLocation>
        <location evidence="1">Membrane</location>
        <topology evidence="1">Single-pass type I membrane protein</topology>
    </subcellularLocation>
    <subcellularLocation>
        <location evidence="2">Secreted</location>
    </subcellularLocation>
</comment>
<dbReference type="PROSITE" id="PS50041">
    <property type="entry name" value="C_TYPE_LECTIN_2"/>
    <property type="match status" value="1"/>
</dbReference>
<name>A0A8C4T026_ERPCA</name>
<evidence type="ECO:0000259" key="19">
    <source>
        <dbReference type="PROSITE" id="PS50026"/>
    </source>
</evidence>
<accession>A0A8C4T026</accession>
<keyword evidence="13" id="KW-0472">Membrane</keyword>
<dbReference type="PANTHER" id="PTHR14789:SF9">
    <property type="entry name" value="THROMBOMODULIN"/>
    <property type="match status" value="1"/>
</dbReference>
<dbReference type="SMART" id="SM00179">
    <property type="entry name" value="EGF_CA"/>
    <property type="match status" value="8"/>
</dbReference>
<feature type="domain" description="EGF-like" evidence="19">
    <location>
        <begin position="435"/>
        <end position="469"/>
    </location>
</feature>
<evidence type="ECO:0000256" key="11">
    <source>
        <dbReference type="ARBA" id="ARBA00022974"/>
    </source>
</evidence>
<evidence type="ECO:0000256" key="9">
    <source>
        <dbReference type="ARBA" id="ARBA00022734"/>
    </source>
</evidence>
<evidence type="ECO:0000256" key="18">
    <source>
        <dbReference type="PROSITE-ProRule" id="PRU00076"/>
    </source>
</evidence>
<dbReference type="Ensembl" id="ENSECRT00000024798.1">
    <property type="protein sequence ID" value="ENSECRP00000024265.1"/>
    <property type="gene ID" value="ENSECRG00000016324.1"/>
</dbReference>
<evidence type="ECO:0000256" key="2">
    <source>
        <dbReference type="ARBA" id="ARBA00004613"/>
    </source>
</evidence>
<dbReference type="InterPro" id="IPR000152">
    <property type="entry name" value="EGF-type_Asp/Asn_hydroxyl_site"/>
</dbReference>
<dbReference type="FunFam" id="2.10.25.10:FF:000119">
    <property type="entry name" value="vitamin K-dependent protein S"/>
    <property type="match status" value="1"/>
</dbReference>
<dbReference type="PROSITE" id="PS50026">
    <property type="entry name" value="EGF_3"/>
    <property type="match status" value="4"/>
</dbReference>
<dbReference type="Gene3D" id="2.10.25.10">
    <property type="entry name" value="Laminin"/>
    <property type="match status" value="10"/>
</dbReference>
<feature type="domain" description="EGF-like" evidence="19">
    <location>
        <begin position="232"/>
        <end position="271"/>
    </location>
</feature>
<dbReference type="InterPro" id="IPR009030">
    <property type="entry name" value="Growth_fac_rcpt_cys_sf"/>
</dbReference>
<keyword evidence="11" id="KW-0654">Proteoglycan</keyword>
<comment type="function">
    <text evidence="16">Endothelial cell receptor that plays a critical role in regulating several physiological processes including hemostasis, coagulation, fibrinolysis, inflammation, and angiogenesis. Acts as a cofactor for thrombin activation of protein C/PROC on the surface of vascular endothelial cells leading to initiation of the activated protein C anticoagulant pathway. Also accelerates the activation of the plasma carboxypeptidase B2/CPB2, which catalyzes removal of C-terminal basic amino acids from its substrates including kinins or anaphylatoxins leading to fibrinolysis inhibition. Plays critical protective roles in changing the cleavage specificity of protease-activated receptor 1/PAR1, inhibiting endothelial cell permeability and inflammation. Suppresses inflammation distinctly from its anticoagulant cofactor activity by sequestering HMGB1 thereby preventing it from engaging cellular receptors such as RAGE and contributing to the inflammatory response.</text>
</comment>
<dbReference type="InterPro" id="IPR016186">
    <property type="entry name" value="C-type_lectin-like/link_sf"/>
</dbReference>
<dbReference type="PANTHER" id="PTHR14789">
    <property type="entry name" value="CHONDROLECTIN VARIANT CHODLFDELTAE"/>
    <property type="match status" value="1"/>
</dbReference>
<dbReference type="Gene3D" id="3.10.100.10">
    <property type="entry name" value="Mannose-Binding Protein A, subunit A"/>
    <property type="match status" value="1"/>
</dbReference>
<dbReference type="InterPro" id="IPR049883">
    <property type="entry name" value="NOTCH1_EGF-like"/>
</dbReference>
<dbReference type="SUPFAM" id="SSF57184">
    <property type="entry name" value="Growth factor receptor domain"/>
    <property type="match status" value="3"/>
</dbReference>
<dbReference type="InterPro" id="IPR000742">
    <property type="entry name" value="EGF"/>
</dbReference>
<dbReference type="SMART" id="SM00181">
    <property type="entry name" value="EGF"/>
    <property type="match status" value="10"/>
</dbReference>
<evidence type="ECO:0000256" key="15">
    <source>
        <dbReference type="ARBA" id="ARBA00023180"/>
    </source>
</evidence>
<dbReference type="InterPro" id="IPR015149">
    <property type="entry name" value="Tme5_EGF-like"/>
</dbReference>
<feature type="domain" description="C-type lectin" evidence="20">
    <location>
        <begin position="1"/>
        <end position="84"/>
    </location>
</feature>
<evidence type="ECO:0000256" key="14">
    <source>
        <dbReference type="ARBA" id="ARBA00023157"/>
    </source>
</evidence>
<evidence type="ECO:0000259" key="20">
    <source>
        <dbReference type="PROSITE" id="PS50041"/>
    </source>
</evidence>
<dbReference type="Pfam" id="PF09064">
    <property type="entry name" value="EGF_Tme5"/>
    <property type="match status" value="2"/>
</dbReference>
<keyword evidence="15" id="KW-0325">Glycoprotein</keyword>
<keyword evidence="9" id="KW-0430">Lectin</keyword>
<evidence type="ECO:0000313" key="21">
    <source>
        <dbReference type="Ensembl" id="ENSECRP00000024265.1"/>
    </source>
</evidence>
<evidence type="ECO:0000256" key="7">
    <source>
        <dbReference type="ARBA" id="ARBA00022692"/>
    </source>
</evidence>
<evidence type="ECO:0000256" key="12">
    <source>
        <dbReference type="ARBA" id="ARBA00022989"/>
    </source>
</evidence>
<dbReference type="CDD" id="cd00054">
    <property type="entry name" value="EGF_CA"/>
    <property type="match status" value="2"/>
</dbReference>
<reference evidence="21" key="2">
    <citation type="submission" date="2025-08" db="UniProtKB">
        <authorList>
            <consortium name="Ensembl"/>
        </authorList>
    </citation>
    <scope>IDENTIFICATION</scope>
</reference>
<dbReference type="PROSITE" id="PS01186">
    <property type="entry name" value="EGF_2"/>
    <property type="match status" value="3"/>
</dbReference>
<evidence type="ECO:0000256" key="6">
    <source>
        <dbReference type="ARBA" id="ARBA00022553"/>
    </source>
</evidence>
<dbReference type="SUPFAM" id="SSF56436">
    <property type="entry name" value="C-type lectin-like"/>
    <property type="match status" value="1"/>
</dbReference>
<evidence type="ECO:0000256" key="17">
    <source>
        <dbReference type="ARBA" id="ARBA00046453"/>
    </source>
</evidence>
<dbReference type="GO" id="GO:0005576">
    <property type="term" value="C:extracellular region"/>
    <property type="evidence" value="ECO:0007669"/>
    <property type="project" value="UniProtKB-SubCell"/>
</dbReference>
<reference evidence="21" key="3">
    <citation type="submission" date="2025-09" db="UniProtKB">
        <authorList>
            <consortium name="Ensembl"/>
        </authorList>
    </citation>
    <scope>IDENTIFICATION</scope>
</reference>
<keyword evidence="4" id="KW-0964">Secreted</keyword>
<dbReference type="Proteomes" id="UP000694620">
    <property type="component" value="Chromosome 15"/>
</dbReference>
<proteinExistence type="predicted"/>
<evidence type="ECO:0000256" key="5">
    <source>
        <dbReference type="ARBA" id="ARBA00022536"/>
    </source>
</evidence>
<dbReference type="Pfam" id="PF07645">
    <property type="entry name" value="EGF_CA"/>
    <property type="match status" value="6"/>
</dbReference>
<feature type="domain" description="EGF-like" evidence="19">
    <location>
        <begin position="395"/>
        <end position="434"/>
    </location>
</feature>
<evidence type="ECO:0000313" key="22">
    <source>
        <dbReference type="Proteomes" id="UP000694620"/>
    </source>
</evidence>
<dbReference type="GO" id="GO:0005509">
    <property type="term" value="F:calcium ion binding"/>
    <property type="evidence" value="ECO:0007669"/>
    <property type="project" value="InterPro"/>
</dbReference>
<dbReference type="PRINTS" id="PR00010">
    <property type="entry name" value="EGFBLOOD"/>
</dbReference>
<evidence type="ECO:0000256" key="1">
    <source>
        <dbReference type="ARBA" id="ARBA00004479"/>
    </source>
</evidence>